<feature type="region of interest" description="Disordered" evidence="9">
    <location>
        <begin position="329"/>
        <end position="370"/>
    </location>
</feature>
<dbReference type="InterPro" id="IPR034082">
    <property type="entry name" value="R3H_G-patch"/>
</dbReference>
<feature type="compositionally biased region" description="Acidic residues" evidence="9">
    <location>
        <begin position="358"/>
        <end position="370"/>
    </location>
</feature>
<dbReference type="CDD" id="cd02646">
    <property type="entry name" value="R3H_G-patch"/>
    <property type="match status" value="1"/>
</dbReference>
<evidence type="ECO:0000256" key="2">
    <source>
        <dbReference type="ARBA" id="ARBA00004496"/>
    </source>
</evidence>
<evidence type="ECO:0000256" key="4">
    <source>
        <dbReference type="ARBA" id="ARBA00018964"/>
    </source>
</evidence>
<dbReference type="Proteomes" id="UP001628179">
    <property type="component" value="Unassembled WGS sequence"/>
</dbReference>
<evidence type="ECO:0000256" key="6">
    <source>
        <dbReference type="ARBA" id="ARBA00022664"/>
    </source>
</evidence>
<organism evidence="12 13">
    <name type="scientific">Madurella fahalii</name>
    <dbReference type="NCBI Taxonomy" id="1157608"/>
    <lineage>
        <taxon>Eukaryota</taxon>
        <taxon>Fungi</taxon>
        <taxon>Dikarya</taxon>
        <taxon>Ascomycota</taxon>
        <taxon>Pezizomycotina</taxon>
        <taxon>Sordariomycetes</taxon>
        <taxon>Sordariomycetidae</taxon>
        <taxon>Sordariales</taxon>
        <taxon>Sordariales incertae sedis</taxon>
        <taxon>Madurella</taxon>
    </lineage>
</organism>
<comment type="caution">
    <text evidence="12">The sequence shown here is derived from an EMBL/GenBank/DDBJ whole genome shotgun (WGS) entry which is preliminary data.</text>
</comment>
<name>A0ABQ0GHU8_9PEZI</name>
<accession>A0ABQ0GHU8</accession>
<dbReference type="SMART" id="SM00443">
    <property type="entry name" value="G_patch"/>
    <property type="match status" value="1"/>
</dbReference>
<dbReference type="Pfam" id="PF01424">
    <property type="entry name" value="R3H"/>
    <property type="match status" value="1"/>
</dbReference>
<evidence type="ECO:0000256" key="3">
    <source>
        <dbReference type="ARBA" id="ARBA00010306"/>
    </source>
</evidence>
<evidence type="ECO:0000259" key="10">
    <source>
        <dbReference type="PROSITE" id="PS50174"/>
    </source>
</evidence>
<dbReference type="SMART" id="SM00393">
    <property type="entry name" value="R3H"/>
    <property type="match status" value="1"/>
</dbReference>
<evidence type="ECO:0000256" key="1">
    <source>
        <dbReference type="ARBA" id="ARBA00004123"/>
    </source>
</evidence>
<feature type="region of interest" description="Disordered" evidence="9">
    <location>
        <begin position="177"/>
        <end position="284"/>
    </location>
</feature>
<evidence type="ECO:0000256" key="9">
    <source>
        <dbReference type="SAM" id="MobiDB-lite"/>
    </source>
</evidence>
<dbReference type="Pfam" id="PF01585">
    <property type="entry name" value="G-patch"/>
    <property type="match status" value="1"/>
</dbReference>
<evidence type="ECO:0000313" key="13">
    <source>
        <dbReference type="Proteomes" id="UP001628179"/>
    </source>
</evidence>
<dbReference type="GeneID" id="98178260"/>
<comment type="subcellular location">
    <subcellularLocation>
        <location evidence="2">Cytoplasm</location>
    </subcellularLocation>
    <subcellularLocation>
        <location evidence="1">Nucleus</location>
    </subcellularLocation>
</comment>
<evidence type="ECO:0000313" key="12">
    <source>
        <dbReference type="EMBL" id="GAB1317307.1"/>
    </source>
</evidence>
<evidence type="ECO:0000259" key="11">
    <source>
        <dbReference type="PROSITE" id="PS51061"/>
    </source>
</evidence>
<keyword evidence="8" id="KW-0539">Nucleus</keyword>
<comment type="similarity">
    <text evidence="3">Belongs to the SQS1 family.</text>
</comment>
<proteinExistence type="inferred from homology"/>
<keyword evidence="7" id="KW-0508">mRNA splicing</keyword>
<keyword evidence="13" id="KW-1185">Reference proteome</keyword>
<keyword evidence="6" id="KW-0507">mRNA processing</keyword>
<evidence type="ECO:0000256" key="7">
    <source>
        <dbReference type="ARBA" id="ARBA00023187"/>
    </source>
</evidence>
<gene>
    <name evidence="12" type="primary">SQS1</name>
    <name evidence="12" type="ORF">MFIFM68171_07517</name>
</gene>
<evidence type="ECO:0000256" key="5">
    <source>
        <dbReference type="ARBA" id="ARBA00022490"/>
    </source>
</evidence>
<dbReference type="PROSITE" id="PS51061">
    <property type="entry name" value="R3H"/>
    <property type="match status" value="1"/>
</dbReference>
<dbReference type="RefSeq" id="XP_070919038.1">
    <property type="nucleotide sequence ID" value="XM_071062937.1"/>
</dbReference>
<dbReference type="Gene3D" id="3.30.1370.50">
    <property type="entry name" value="R3H-like domain"/>
    <property type="match status" value="1"/>
</dbReference>
<keyword evidence="5" id="KW-0963">Cytoplasm</keyword>
<dbReference type="InterPro" id="IPR051189">
    <property type="entry name" value="Splicing_assoc_domain"/>
</dbReference>
<dbReference type="PROSITE" id="PS50174">
    <property type="entry name" value="G_PATCH"/>
    <property type="match status" value="1"/>
</dbReference>
<dbReference type="EMBL" id="BAAFSV010000004">
    <property type="protein sequence ID" value="GAB1317307.1"/>
    <property type="molecule type" value="Genomic_DNA"/>
</dbReference>
<feature type="compositionally biased region" description="Polar residues" evidence="9">
    <location>
        <begin position="229"/>
        <end position="240"/>
    </location>
</feature>
<feature type="domain" description="G-patch" evidence="10">
    <location>
        <begin position="644"/>
        <end position="687"/>
    </location>
</feature>
<evidence type="ECO:0000256" key="8">
    <source>
        <dbReference type="ARBA" id="ARBA00023242"/>
    </source>
</evidence>
<reference evidence="12 13" key="1">
    <citation type="submission" date="2024-09" db="EMBL/GenBank/DDBJ databases">
        <title>Itraconazole resistance in Madurella fahalii resulting from another homologue of gene encoding cytochrome P450 14-alpha sterol demethylase (CYP51).</title>
        <authorList>
            <person name="Yoshioka I."/>
            <person name="Fahal A.H."/>
            <person name="Kaneko S."/>
            <person name="Yaguchi T."/>
        </authorList>
    </citation>
    <scope>NUCLEOTIDE SEQUENCE [LARGE SCALE GENOMIC DNA]</scope>
    <source>
        <strain evidence="12 13">IFM 68171</strain>
    </source>
</reference>
<dbReference type="PANTHER" id="PTHR14195">
    <property type="entry name" value="G PATCH DOMAIN CONTAINING PROTEIN 2"/>
    <property type="match status" value="1"/>
</dbReference>
<dbReference type="InterPro" id="IPR036867">
    <property type="entry name" value="R3H_dom_sf"/>
</dbReference>
<dbReference type="InterPro" id="IPR001374">
    <property type="entry name" value="R3H_dom"/>
</dbReference>
<feature type="compositionally biased region" description="Basic residues" evidence="9">
    <location>
        <begin position="271"/>
        <end position="280"/>
    </location>
</feature>
<protein>
    <recommendedName>
        <fullName evidence="4">Protein SQS1</fullName>
    </recommendedName>
</protein>
<dbReference type="SUPFAM" id="SSF82708">
    <property type="entry name" value="R3H domain"/>
    <property type="match status" value="1"/>
</dbReference>
<dbReference type="InterPro" id="IPR000467">
    <property type="entry name" value="G_patch_dom"/>
</dbReference>
<feature type="domain" description="R3H" evidence="11">
    <location>
        <begin position="510"/>
        <end position="572"/>
    </location>
</feature>
<sequence>MPPRRGKRPTAGQNSVRVRPAVAQEIFGYWSSTNLPTRAASDGFSMKDEARNTASHQSTLAWGSKLREKPVAFVRAGFFEPLKDLKLSDAGDATIVGEPAEGALESRADNTEVEGSVAKEVSVQTTEVISVVTTVEQDIPAASEPSSQGQSGDALNQLTEAQGNDTKELFFYDLEGDQAMDGPSITPPKIPSPRSSFGASDSSEEVILFRGRSANTRSAVQKPEIARQSVPTQAPATSVGSGRKAPDVASKSPISRRITAPSQPLQELSRPHRSRSGRAKAVKDDDEDEILADYIANMAANSDDDFIDRHLQSLSGRRDLGGDDFAVNFGSADEKCPGNSDSTDNKRTDSEGSAISDSNEDDLVERDEDEQTMDADMDDEILARLFAKQGELGIGGDELLLASNSPYTKVGSRKTRAERNRPLNELANAISVADAFDGLDIGQPVRKRRSKQPPNFNVSDSEIEAALKSAWRRDRERKKKRKMDRETLRSEGLLGKNVDRDDLRIKYPSAMTLDDFKTEITSFLLGTGERLDFPPLDKHARKVLHELASKFNIKSQSTGKGDQRRPVLYRTSRTVRYAATRVQEATSHVEEAALRIHRKYFHRVDMNNKRTASPRTTAGGGRGVKGLRLREGEIVGASVPELSHENKGRAMLEKMGWTKGMSLGATDNPGILEPVAQVVKHSKAGLG</sequence>